<dbReference type="Gene3D" id="2.60.120.260">
    <property type="entry name" value="Galactose-binding domain-like"/>
    <property type="match status" value="1"/>
</dbReference>
<organism evidence="2 3">
    <name type="scientific">Homarus americanus</name>
    <name type="common">American lobster</name>
    <dbReference type="NCBI Taxonomy" id="6706"/>
    <lineage>
        <taxon>Eukaryota</taxon>
        <taxon>Metazoa</taxon>
        <taxon>Ecdysozoa</taxon>
        <taxon>Arthropoda</taxon>
        <taxon>Crustacea</taxon>
        <taxon>Multicrustacea</taxon>
        <taxon>Malacostraca</taxon>
        <taxon>Eumalacostraca</taxon>
        <taxon>Eucarida</taxon>
        <taxon>Decapoda</taxon>
        <taxon>Pleocyemata</taxon>
        <taxon>Astacidea</taxon>
        <taxon>Nephropoidea</taxon>
        <taxon>Nephropidae</taxon>
        <taxon>Homarus</taxon>
    </lineage>
</organism>
<dbReference type="Pfam" id="PF22633">
    <property type="entry name" value="F5_F8_type_C_2"/>
    <property type="match status" value="1"/>
</dbReference>
<reference evidence="2" key="1">
    <citation type="journal article" date="2021" name="Sci. Adv.">
        <title>The American lobster genome reveals insights on longevity, neural, and immune adaptations.</title>
        <authorList>
            <person name="Polinski J.M."/>
            <person name="Zimin A.V."/>
            <person name="Clark K.F."/>
            <person name="Kohn A.B."/>
            <person name="Sadowski N."/>
            <person name="Timp W."/>
            <person name="Ptitsyn A."/>
            <person name="Khanna P."/>
            <person name="Romanova D.Y."/>
            <person name="Williams P."/>
            <person name="Greenwood S.J."/>
            <person name="Moroz L.L."/>
            <person name="Walt D.R."/>
            <person name="Bodnar A.G."/>
        </authorList>
    </citation>
    <scope>NUCLEOTIDE SEQUENCE</scope>
    <source>
        <strain evidence="2">GMGI-L3</strain>
    </source>
</reference>
<evidence type="ECO:0000313" key="3">
    <source>
        <dbReference type="Proteomes" id="UP000747542"/>
    </source>
</evidence>
<dbReference type="InterPro" id="IPR008979">
    <property type="entry name" value="Galactose-bd-like_sf"/>
</dbReference>
<evidence type="ECO:0000313" key="2">
    <source>
        <dbReference type="EMBL" id="KAG7171213.1"/>
    </source>
</evidence>
<dbReference type="SUPFAM" id="SSF49785">
    <property type="entry name" value="Galactose-binding domain-like"/>
    <property type="match status" value="1"/>
</dbReference>
<accession>A0A8J5KFG7</accession>
<dbReference type="EMBL" id="JAHLQT010012711">
    <property type="protein sequence ID" value="KAG7171213.1"/>
    <property type="molecule type" value="Genomic_DNA"/>
</dbReference>
<gene>
    <name evidence="2" type="primary">Tk-L</name>
    <name evidence="2" type="ORF">Hamer_G023432</name>
</gene>
<sequence length="206" mass="23657">MIPSTSLMTMGSCMWVWIWVWEYLCLSVGAQVNKIAKGFPVECNTTVGYVEQNYAAASEMRCALLANKNAALDYISSKAVDGNDAKLSIYANEDRFLFPWWLVDLGDTYLIHKIVILPRYNNYMHHFHDIEIRVGTQLDTSGDLGTYKLFSTYKGPYPAPKWEKQLVVCERRDGVLGRYASLKRVTAEYRELIHLNEFRVYAIPAH</sequence>
<keyword evidence="3" id="KW-1185">Reference proteome</keyword>
<protein>
    <submittedName>
        <fullName evidence="2">Putative tachylectin-like</fullName>
    </submittedName>
</protein>
<dbReference type="Proteomes" id="UP000747542">
    <property type="component" value="Unassembled WGS sequence"/>
</dbReference>
<feature type="chain" id="PRO_5035171511" evidence="1">
    <location>
        <begin position="31"/>
        <end position="206"/>
    </location>
</feature>
<name>A0A8J5KFG7_HOMAM</name>
<proteinExistence type="predicted"/>
<dbReference type="AlphaFoldDB" id="A0A8J5KFG7"/>
<keyword evidence="1" id="KW-0732">Signal</keyword>
<comment type="caution">
    <text evidence="2">The sequence shown here is derived from an EMBL/GenBank/DDBJ whole genome shotgun (WGS) entry which is preliminary data.</text>
</comment>
<evidence type="ECO:0000256" key="1">
    <source>
        <dbReference type="SAM" id="SignalP"/>
    </source>
</evidence>
<feature type="signal peptide" evidence="1">
    <location>
        <begin position="1"/>
        <end position="30"/>
    </location>
</feature>